<dbReference type="FunFam" id="1.10.1160.10:FF:000001">
    <property type="entry name" value="Glutamine--tRNA ligase"/>
    <property type="match status" value="1"/>
</dbReference>
<dbReference type="Proteomes" id="UP000005622">
    <property type="component" value="Unassembled WGS sequence"/>
</dbReference>
<evidence type="ECO:0000256" key="7">
    <source>
        <dbReference type="ARBA" id="ARBA00022840"/>
    </source>
</evidence>
<dbReference type="PANTHER" id="PTHR43097">
    <property type="entry name" value="GLUTAMINE-TRNA LIGASE"/>
    <property type="match status" value="1"/>
</dbReference>
<dbReference type="InterPro" id="IPR050132">
    <property type="entry name" value="Gln/Glu-tRNA_Ligase"/>
</dbReference>
<name>H8Z9Z0_NEMA1</name>
<dbReference type="Pfam" id="PF20974">
    <property type="entry name" value="tRNA-synt_1c_C2"/>
    <property type="match status" value="1"/>
</dbReference>
<comment type="catalytic activity">
    <reaction evidence="11">
        <text>tRNA(Glu) + L-glutamate + ATP = L-glutamyl-tRNA(Glu) + AMP + diphosphate</text>
        <dbReference type="Rhea" id="RHEA:23540"/>
        <dbReference type="Rhea" id="RHEA-COMP:9663"/>
        <dbReference type="Rhea" id="RHEA-COMP:9680"/>
        <dbReference type="ChEBI" id="CHEBI:29985"/>
        <dbReference type="ChEBI" id="CHEBI:30616"/>
        <dbReference type="ChEBI" id="CHEBI:33019"/>
        <dbReference type="ChEBI" id="CHEBI:78442"/>
        <dbReference type="ChEBI" id="CHEBI:78520"/>
        <dbReference type="ChEBI" id="CHEBI:456215"/>
        <dbReference type="EC" id="6.1.1.17"/>
    </reaction>
</comment>
<dbReference type="AlphaFoldDB" id="H8Z9Z0"/>
<evidence type="ECO:0000256" key="2">
    <source>
        <dbReference type="ARBA" id="ARBA00008927"/>
    </source>
</evidence>
<evidence type="ECO:0000259" key="15">
    <source>
        <dbReference type="Pfam" id="PF20974"/>
    </source>
</evidence>
<protein>
    <recommendedName>
        <fullName evidence="12">Probable glutamate--tRNA ligase, cytoplasmic</fullName>
        <ecNumber evidence="3">6.1.1.17</ecNumber>
    </recommendedName>
    <alternativeName>
        <fullName evidence="10">Glutamyl-tRNA synthetase</fullName>
    </alternativeName>
</protein>
<evidence type="ECO:0000256" key="10">
    <source>
        <dbReference type="ARBA" id="ARBA00030865"/>
    </source>
</evidence>
<dbReference type="GO" id="GO:0005524">
    <property type="term" value="F:ATP binding"/>
    <property type="evidence" value="ECO:0007669"/>
    <property type="project" value="UniProtKB-KW"/>
</dbReference>
<dbReference type="HOGENOM" id="CLU_001882_1_2_1"/>
<dbReference type="PRINTS" id="PR00987">
    <property type="entry name" value="TRNASYNTHGLU"/>
</dbReference>
<dbReference type="SUPFAM" id="SSF50715">
    <property type="entry name" value="Ribosomal protein L25-like"/>
    <property type="match status" value="1"/>
</dbReference>
<comment type="similarity">
    <text evidence="2">Belongs to the class-I aminoacyl-tRNA synthetase family. Glutamate--tRNA ligase type 2 subfamily.</text>
</comment>
<dbReference type="GO" id="GO:0005829">
    <property type="term" value="C:cytosol"/>
    <property type="evidence" value="ECO:0007669"/>
    <property type="project" value="TreeGrafter"/>
</dbReference>
<dbReference type="Gene3D" id="3.40.50.620">
    <property type="entry name" value="HUPs"/>
    <property type="match status" value="1"/>
</dbReference>
<feature type="domain" description="tRNA synthetases class I (E and Q) anti-codon binding" evidence="15">
    <location>
        <begin position="554"/>
        <end position="623"/>
    </location>
</feature>
<evidence type="ECO:0000256" key="12">
    <source>
        <dbReference type="ARBA" id="ARBA00070830"/>
    </source>
</evidence>
<dbReference type="EC" id="6.1.1.17" evidence="3"/>
<dbReference type="PROSITE" id="PS00178">
    <property type="entry name" value="AA_TRNA_LIGASE_I"/>
    <property type="match status" value="1"/>
</dbReference>
<comment type="subcellular location">
    <subcellularLocation>
        <location evidence="1">Cytoplasm</location>
    </subcellularLocation>
</comment>
<keyword evidence="9 13" id="KW-0030">Aminoacyl-tRNA synthetase</keyword>
<keyword evidence="7 13" id="KW-0067">ATP-binding</keyword>
<organism evidence="16">
    <name type="scientific">Nematocida ausubeli (strain ATCC PRA-371 / ERTm2)</name>
    <name type="common">Nematode killer fungus</name>
    <dbReference type="NCBI Taxonomy" id="1913371"/>
    <lineage>
        <taxon>Eukaryota</taxon>
        <taxon>Fungi</taxon>
        <taxon>Fungi incertae sedis</taxon>
        <taxon>Microsporidia</taxon>
        <taxon>Nematocida</taxon>
    </lineage>
</organism>
<evidence type="ECO:0000256" key="5">
    <source>
        <dbReference type="ARBA" id="ARBA00022598"/>
    </source>
</evidence>
<evidence type="ECO:0000256" key="9">
    <source>
        <dbReference type="ARBA" id="ARBA00023146"/>
    </source>
</evidence>
<keyword evidence="8 13" id="KW-0648">Protein biosynthesis</keyword>
<sequence length="643" mass="73556">MVKILYNHSRRHHILAYALAKECKGVEVEYSAEKESGCFNYQSLIDLLQNIPEISLETMEYLNGWKLGMTYPEITKITNTLEESDIEGLQPIQKTLLFFLLYSETIFVNLHKAGKLKSLAKVDKFYTEQLAAEGDLIKEYEKQKKADTKPDDQASFDIGLPEGYRVVTRFPPEPSGYMHIGHAKAALLNQYFAEKYHGQLIIRMDDTNPSKEKGEFEESIMEDISSLGIKGNVKTRTSNHFDLLLDFAKQMIEMGLAYCDNTPVEQMRMERDKGIHSKNRTASVRENMSVFNKMISTNECDEYCLRAKINMEDLNKAMRDPVIYRVNLTPHHYTGTKYRVYPTYDFACPVIDSIEGVTLALRTSEYRDRNPQYMWFISALSLKNRPIIWDFSRLNFKKTVLSKRNLKELVEQGRVNGWDDPRMPTIRGILRKGLTKQALKEYVIMQGPSKNTVLLEWDKLWAINSKIVEKSAKKIHGISKDDMIDIKILPGASALASGDRVVTETLYISKSDLGSIAVGDDITLMGLGTFKLTEKSPLTAKPHETHPKYTKARLTWVPEESVAVATVEYGDLLTIDKMDERGINEAFNEDSRHEVLFQCDERVKSVSKGDFVQIEKRGIYYVDSAQPLVLNLVPTTKQNNRKI</sequence>
<dbReference type="NCBIfam" id="TIGR00463">
    <property type="entry name" value="gltX_arch"/>
    <property type="match status" value="1"/>
</dbReference>
<keyword evidence="4" id="KW-0963">Cytoplasm</keyword>
<dbReference type="FunFam" id="3.90.800.10:FF:000001">
    <property type="entry name" value="Glutamine--tRNA ligase"/>
    <property type="match status" value="1"/>
</dbReference>
<reference evidence="16" key="1">
    <citation type="submission" date="2011-03" db="EMBL/GenBank/DDBJ databases">
        <title>The Genome Sequence of Nematocida sp1 strain ERTm2.</title>
        <authorList>
            <consortium name="The Broad Institute Genome Sequencing Platform"/>
            <consortium name="The Broad Institute Genome Sequencing Center for Infectious Disease"/>
            <person name="Cuomo C."/>
            <person name="Troemel E."/>
            <person name="Young S.K."/>
            <person name="Zeng Q."/>
            <person name="Gargeya S."/>
            <person name="Fitzgerald M."/>
            <person name="Haas B."/>
            <person name="Abouelleil A."/>
            <person name="Alvarado L."/>
            <person name="Arachchi H.M."/>
            <person name="Berlin A."/>
            <person name="Brown A."/>
            <person name="Chapman S.B."/>
            <person name="Chen Z."/>
            <person name="Dunbar C."/>
            <person name="Freedman E."/>
            <person name="Gearin G."/>
            <person name="Gellesch M."/>
            <person name="Goldberg J."/>
            <person name="Griggs A."/>
            <person name="Gujja S."/>
            <person name="Heilman E.R."/>
            <person name="Heiman D."/>
            <person name="Howarth C."/>
            <person name="Larson L."/>
            <person name="Lui A."/>
            <person name="MacDonald P.J.P."/>
            <person name="Mehta T."/>
            <person name="Montmayeur A."/>
            <person name="Murphy C."/>
            <person name="Neiman D."/>
            <person name="Pearson M."/>
            <person name="Priest M."/>
            <person name="Roberts A."/>
            <person name="Saif S."/>
            <person name="Shea T."/>
            <person name="Shenoy N."/>
            <person name="Sisk P."/>
            <person name="Stolte C."/>
            <person name="Sykes S."/>
            <person name="White J."/>
            <person name="Yandava C."/>
            <person name="Wortman J."/>
            <person name="Nusbaum C."/>
            <person name="Birren B."/>
        </authorList>
    </citation>
    <scope>NUCLEOTIDE SEQUENCE</scope>
    <source>
        <strain evidence="16">ERTm2</strain>
    </source>
</reference>
<evidence type="ECO:0000256" key="3">
    <source>
        <dbReference type="ARBA" id="ARBA00012835"/>
    </source>
</evidence>
<dbReference type="SUPFAM" id="SSF52374">
    <property type="entry name" value="Nucleotidylyl transferase"/>
    <property type="match status" value="1"/>
</dbReference>
<dbReference type="InterPro" id="IPR014729">
    <property type="entry name" value="Rossmann-like_a/b/a_fold"/>
</dbReference>
<dbReference type="InterPro" id="IPR000924">
    <property type="entry name" value="Glu/Gln-tRNA-synth"/>
</dbReference>
<dbReference type="InterPro" id="IPR049437">
    <property type="entry name" value="tRNA-synt_1c_C2"/>
</dbReference>
<evidence type="ECO:0000313" key="16">
    <source>
        <dbReference type="EMBL" id="EHY66771.1"/>
    </source>
</evidence>
<gene>
    <name evidence="16" type="ORF">NERG_00411</name>
</gene>
<evidence type="ECO:0000256" key="13">
    <source>
        <dbReference type="RuleBase" id="RU363037"/>
    </source>
</evidence>
<dbReference type="InterPro" id="IPR020061">
    <property type="entry name" value="Glu_tRNA_lig_a-bdl"/>
</dbReference>
<dbReference type="Gene3D" id="3.90.800.10">
    <property type="entry name" value="Glutamyl-tRNA Synthetase, Domain 3"/>
    <property type="match status" value="1"/>
</dbReference>
<dbReference type="GO" id="GO:0004818">
    <property type="term" value="F:glutamate-tRNA ligase activity"/>
    <property type="evidence" value="ECO:0007669"/>
    <property type="project" value="UniProtKB-EC"/>
</dbReference>
<dbReference type="InterPro" id="IPR001412">
    <property type="entry name" value="aa-tRNA-synth_I_CS"/>
</dbReference>
<dbReference type="InterPro" id="IPR004526">
    <property type="entry name" value="Glu-tRNA-synth_arc/euk"/>
</dbReference>
<evidence type="ECO:0000259" key="14">
    <source>
        <dbReference type="Pfam" id="PF00749"/>
    </source>
</evidence>
<dbReference type="Pfam" id="PF00749">
    <property type="entry name" value="tRNA-synt_1c"/>
    <property type="match status" value="1"/>
</dbReference>
<dbReference type="InterPro" id="IPR011035">
    <property type="entry name" value="Ribosomal_bL25/Gln-tRNA_synth"/>
</dbReference>
<dbReference type="GO" id="GO:0017102">
    <property type="term" value="C:methionyl glutamyl tRNA synthetase complex"/>
    <property type="evidence" value="ECO:0007669"/>
    <property type="project" value="TreeGrafter"/>
</dbReference>
<feature type="domain" description="Glutamyl/glutaminyl-tRNA synthetase class Ib catalytic" evidence="14">
    <location>
        <begin position="166"/>
        <end position="467"/>
    </location>
</feature>
<keyword evidence="6 13" id="KW-0547">Nucleotide-binding</keyword>
<dbReference type="STRING" id="944018.H8Z9Z0"/>
<dbReference type="EMBL" id="JH604633">
    <property type="protein sequence ID" value="EHY66771.1"/>
    <property type="molecule type" value="Genomic_DNA"/>
</dbReference>
<evidence type="ECO:0000256" key="8">
    <source>
        <dbReference type="ARBA" id="ARBA00022917"/>
    </source>
</evidence>
<proteinExistence type="inferred from homology"/>
<dbReference type="GO" id="GO:0006424">
    <property type="term" value="P:glutamyl-tRNA aminoacylation"/>
    <property type="evidence" value="ECO:0007669"/>
    <property type="project" value="InterPro"/>
</dbReference>
<dbReference type="InterPro" id="IPR020058">
    <property type="entry name" value="Glu/Gln-tRNA-synth_Ib_cat-dom"/>
</dbReference>
<dbReference type="PANTHER" id="PTHR43097:SF5">
    <property type="entry name" value="GLUTAMATE--TRNA LIGASE"/>
    <property type="match status" value="1"/>
</dbReference>
<evidence type="ECO:0000256" key="11">
    <source>
        <dbReference type="ARBA" id="ARBA00048351"/>
    </source>
</evidence>
<keyword evidence="5 13" id="KW-0436">Ligase</keyword>
<evidence type="ECO:0000256" key="1">
    <source>
        <dbReference type="ARBA" id="ARBA00004496"/>
    </source>
</evidence>
<accession>H8Z9Z0</accession>
<evidence type="ECO:0000256" key="6">
    <source>
        <dbReference type="ARBA" id="ARBA00022741"/>
    </source>
</evidence>
<dbReference type="Gene3D" id="1.10.1160.10">
    <property type="entry name" value="Glutamyl-trna Synthetase, Domain 2"/>
    <property type="match status" value="1"/>
</dbReference>
<dbReference type="FunFam" id="3.40.50.620:FF:000037">
    <property type="entry name" value="Glutamine--tRNA ligase cytoplasmic"/>
    <property type="match status" value="1"/>
</dbReference>
<evidence type="ECO:0000256" key="4">
    <source>
        <dbReference type="ARBA" id="ARBA00022490"/>
    </source>
</evidence>